<organism evidence="1 2">
    <name type="scientific">Panagrolaimus sp. PS1159</name>
    <dbReference type="NCBI Taxonomy" id="55785"/>
    <lineage>
        <taxon>Eukaryota</taxon>
        <taxon>Metazoa</taxon>
        <taxon>Ecdysozoa</taxon>
        <taxon>Nematoda</taxon>
        <taxon>Chromadorea</taxon>
        <taxon>Rhabditida</taxon>
        <taxon>Tylenchina</taxon>
        <taxon>Panagrolaimomorpha</taxon>
        <taxon>Panagrolaimoidea</taxon>
        <taxon>Panagrolaimidae</taxon>
        <taxon>Panagrolaimus</taxon>
    </lineage>
</organism>
<proteinExistence type="predicted"/>
<evidence type="ECO:0000313" key="1">
    <source>
        <dbReference type="Proteomes" id="UP000887580"/>
    </source>
</evidence>
<accession>A0AC35GF34</accession>
<name>A0AC35GF34_9BILA</name>
<dbReference type="Proteomes" id="UP000887580">
    <property type="component" value="Unplaced"/>
</dbReference>
<reference evidence="2" key="1">
    <citation type="submission" date="2022-11" db="UniProtKB">
        <authorList>
            <consortium name="WormBaseParasite"/>
        </authorList>
    </citation>
    <scope>IDENTIFICATION</scope>
</reference>
<protein>
    <submittedName>
        <fullName evidence="2">Conserved oligomeric Golgi complex subunit 8</fullName>
    </submittedName>
</protein>
<evidence type="ECO:0000313" key="2">
    <source>
        <dbReference type="WBParaSite" id="PS1159_v2.g4492.t1"/>
    </source>
</evidence>
<dbReference type="WBParaSite" id="PS1159_v2.g4492.t1">
    <property type="protein sequence ID" value="PS1159_v2.g4492.t1"/>
    <property type="gene ID" value="PS1159_v2.g4492"/>
</dbReference>
<sequence length="700" mass="80607">MDIYDEQLGEQASIEKDIQQLTLTEISSQRTGLSSRIGHLSNEISDLAFNNYRTYADAGRTAEHCKKMFSNIHSNVTSIKENMPELTSGIKTFAEKTKEFHKEYDNVATVNNRENLLWKILDMPKIMHQCIRSGEYEAAFALTDFAVSLKHSRLYQQPIIKKPVDFVIEARHGLLDELFNKFSGPIDLSRSIQVVNNIRKIPYISNTQLRVSILQYRDVFLDSQVTKSMSKEDYIYKIVDIYRDCMYDTMVLYLAVFPDTESHRRFVTTHDPRWERWTGSSQNYHLQAWAHKNLEHLFEYIRNCTASKINYEALREKLMSFASSFGRMGLDFRLLILEELRLVETRMFKEKVAIALHNLISKKVIHLVDSEIVEMARSGLIQNNAMEAASLPLDMIAWDDLVAYANEIITCLNDLRHSLGVNQINDLFETLVNSFTQLLSWIDGFLESEEDSVLAKRAARIVIEHFIPFMQTHFKSSFSLPLQEKWRLRDEADSVTPFEFKLDCAAYEPTPQKEYKPENVVNGSHDNTEIVKEQNEQSISPQPNRESSHFGAFASTFASQMQSLWHDDVNPQAEETTKIDEKKNLNERFEKVFNARSSMEPQQVIQNANETPADGVKEDKETVQLSDNREEKHVQKTSQNDLIENPEVILDSNNIVSAAPTIVSNLDVPFSTISLDESADTNDTVKEKNQEESNLYKKSD</sequence>